<feature type="domain" description="Stannin transmembrane" evidence="2">
    <location>
        <begin position="2"/>
        <end position="33"/>
    </location>
</feature>
<dbReference type="GeneTree" id="ENSGT00940000170641"/>
<dbReference type="AlphaFoldDB" id="A0A8C4Q215"/>
<dbReference type="InterPro" id="IPR038747">
    <property type="entry name" value="Stannin"/>
</dbReference>
<keyword evidence="1" id="KW-0812">Transmembrane</keyword>
<keyword evidence="1" id="KW-1133">Transmembrane helix</keyword>
<reference evidence="3" key="1">
    <citation type="submission" date="2025-08" db="UniProtKB">
        <authorList>
            <consortium name="Ensembl"/>
        </authorList>
    </citation>
    <scope>IDENTIFICATION</scope>
</reference>
<accession>A0A8C4Q215</accession>
<dbReference type="PANTHER" id="PTHR28564">
    <property type="entry name" value="STANNIN"/>
    <property type="match status" value="1"/>
</dbReference>
<sequence length="101" mass="10876">MSTVDHSPTTGVVSVLVILIAVAALGALICGCWCYLRLQRAGEGAPEDQESMVADPPTIHEPFLLPPVAAKAPCPDFHFVVKLIRSQSQHYDAGWKQGGRH</sequence>
<dbReference type="Pfam" id="PF09049">
    <property type="entry name" value="SNN_transmemb"/>
    <property type="match status" value="1"/>
</dbReference>
<dbReference type="PANTHER" id="PTHR28564:SF1">
    <property type="entry name" value="STANNIN"/>
    <property type="match status" value="1"/>
</dbReference>
<dbReference type="InterPro" id="IPR027435">
    <property type="entry name" value="Stannin_sf"/>
</dbReference>
<evidence type="ECO:0000313" key="4">
    <source>
        <dbReference type="Proteomes" id="UP000694388"/>
    </source>
</evidence>
<keyword evidence="1" id="KW-0472">Membrane</keyword>
<reference evidence="3" key="2">
    <citation type="submission" date="2025-09" db="UniProtKB">
        <authorList>
            <consortium name="Ensembl"/>
        </authorList>
    </citation>
    <scope>IDENTIFICATION</scope>
</reference>
<dbReference type="Ensembl" id="ENSEBUT00000009233.1">
    <property type="protein sequence ID" value="ENSEBUP00000008723.1"/>
    <property type="gene ID" value="ENSEBUG00000005638.1"/>
</dbReference>
<feature type="transmembrane region" description="Helical" evidence="1">
    <location>
        <begin position="12"/>
        <end position="36"/>
    </location>
</feature>
<evidence type="ECO:0000313" key="3">
    <source>
        <dbReference type="Ensembl" id="ENSEBUP00000008723.1"/>
    </source>
</evidence>
<dbReference type="GO" id="GO:0005741">
    <property type="term" value="C:mitochondrial outer membrane"/>
    <property type="evidence" value="ECO:0007669"/>
    <property type="project" value="InterPro"/>
</dbReference>
<dbReference type="Proteomes" id="UP000694388">
    <property type="component" value="Unplaced"/>
</dbReference>
<dbReference type="Gene3D" id="4.10.280.20">
    <property type="entry name" value="membrane protein stannin"/>
    <property type="match status" value="1"/>
</dbReference>
<name>A0A8C4Q215_EPTBU</name>
<protein>
    <recommendedName>
        <fullName evidence="2">Stannin transmembrane domain-containing protein</fullName>
    </recommendedName>
</protein>
<evidence type="ECO:0000259" key="2">
    <source>
        <dbReference type="Pfam" id="PF09049"/>
    </source>
</evidence>
<evidence type="ECO:0000256" key="1">
    <source>
        <dbReference type="SAM" id="Phobius"/>
    </source>
</evidence>
<dbReference type="InterPro" id="IPR015135">
    <property type="entry name" value="SNN_transmemb"/>
</dbReference>
<proteinExistence type="predicted"/>
<dbReference type="OMA" id="YIPNHIT"/>
<organism evidence="3 4">
    <name type="scientific">Eptatretus burgeri</name>
    <name type="common">Inshore hagfish</name>
    <dbReference type="NCBI Taxonomy" id="7764"/>
    <lineage>
        <taxon>Eukaryota</taxon>
        <taxon>Metazoa</taxon>
        <taxon>Chordata</taxon>
        <taxon>Craniata</taxon>
        <taxon>Vertebrata</taxon>
        <taxon>Cyclostomata</taxon>
        <taxon>Myxini</taxon>
        <taxon>Myxiniformes</taxon>
        <taxon>Myxinidae</taxon>
        <taxon>Eptatretinae</taxon>
        <taxon>Eptatretus</taxon>
    </lineage>
</organism>
<keyword evidence="4" id="KW-1185">Reference proteome</keyword>